<organism evidence="9 10">
    <name type="scientific">Micromonospora azadirachtae</name>
    <dbReference type="NCBI Taxonomy" id="1970735"/>
    <lineage>
        <taxon>Bacteria</taxon>
        <taxon>Bacillati</taxon>
        <taxon>Actinomycetota</taxon>
        <taxon>Actinomycetes</taxon>
        <taxon>Micromonosporales</taxon>
        <taxon>Micromonosporaceae</taxon>
        <taxon>Micromonospora</taxon>
    </lineage>
</organism>
<reference evidence="10" key="1">
    <citation type="journal article" date="2019" name="Int. J. Syst. Evol. Microbiol.">
        <title>The Global Catalogue of Microorganisms (GCM) 10K type strain sequencing project: providing services to taxonomists for standard genome sequencing and annotation.</title>
        <authorList>
            <consortium name="The Broad Institute Genomics Platform"/>
            <consortium name="The Broad Institute Genome Sequencing Center for Infectious Disease"/>
            <person name="Wu L."/>
            <person name="Ma J."/>
        </authorList>
    </citation>
    <scope>NUCLEOTIDE SEQUENCE [LARGE SCALE GENOMIC DNA]</scope>
    <source>
        <strain evidence="10">JCM 32148</strain>
    </source>
</reference>
<comment type="caution">
    <text evidence="5">Lacks conserved residue(s) required for the propagation of feature annotation.</text>
</comment>
<evidence type="ECO:0000256" key="4">
    <source>
        <dbReference type="ARBA" id="ARBA00022825"/>
    </source>
</evidence>
<dbReference type="Pfam" id="PF00082">
    <property type="entry name" value="Peptidase_S8"/>
    <property type="match status" value="1"/>
</dbReference>
<evidence type="ECO:0000313" key="9">
    <source>
        <dbReference type="EMBL" id="MFD0785753.1"/>
    </source>
</evidence>
<feature type="non-terminal residue" evidence="9">
    <location>
        <position position="382"/>
    </location>
</feature>
<comment type="similarity">
    <text evidence="1 5">Belongs to the peptidase S8 family.</text>
</comment>
<proteinExistence type="inferred from homology"/>
<evidence type="ECO:0000256" key="7">
    <source>
        <dbReference type="SAM" id="SignalP"/>
    </source>
</evidence>
<name>A0ABW3A4B0_9ACTN</name>
<dbReference type="SUPFAM" id="SSF52743">
    <property type="entry name" value="Subtilisin-like"/>
    <property type="match status" value="1"/>
</dbReference>
<feature type="region of interest" description="Disordered" evidence="6">
    <location>
        <begin position="28"/>
        <end position="48"/>
    </location>
</feature>
<dbReference type="PROSITE" id="PS51892">
    <property type="entry name" value="SUBTILASE"/>
    <property type="match status" value="1"/>
</dbReference>
<accession>A0ABW3A4B0</accession>
<evidence type="ECO:0000256" key="6">
    <source>
        <dbReference type="SAM" id="MobiDB-lite"/>
    </source>
</evidence>
<feature type="compositionally biased region" description="Basic and acidic residues" evidence="6">
    <location>
        <begin position="73"/>
        <end position="85"/>
    </location>
</feature>
<keyword evidence="2" id="KW-0645">Protease</keyword>
<dbReference type="InterPro" id="IPR023827">
    <property type="entry name" value="Peptidase_S8_Asp-AS"/>
</dbReference>
<dbReference type="PANTHER" id="PTHR43399:SF4">
    <property type="entry name" value="CELL WALL-ASSOCIATED PROTEASE"/>
    <property type="match status" value="1"/>
</dbReference>
<dbReference type="InterPro" id="IPR051048">
    <property type="entry name" value="Peptidase_S8/S53_subtilisin"/>
</dbReference>
<dbReference type="InterPro" id="IPR000209">
    <property type="entry name" value="Peptidase_S8/S53_dom"/>
</dbReference>
<evidence type="ECO:0000256" key="5">
    <source>
        <dbReference type="PROSITE-ProRule" id="PRU01240"/>
    </source>
</evidence>
<comment type="caution">
    <text evidence="9">The sequence shown here is derived from an EMBL/GenBank/DDBJ whole genome shotgun (WGS) entry which is preliminary data.</text>
</comment>
<feature type="compositionally biased region" description="Low complexity" evidence="6">
    <location>
        <begin position="28"/>
        <end position="38"/>
    </location>
</feature>
<feature type="region of interest" description="Disordered" evidence="6">
    <location>
        <begin position="61"/>
        <end position="85"/>
    </location>
</feature>
<feature type="signal peptide" evidence="7">
    <location>
        <begin position="1"/>
        <end position="27"/>
    </location>
</feature>
<dbReference type="Gene3D" id="3.40.50.200">
    <property type="entry name" value="Peptidase S8/S53 domain"/>
    <property type="match status" value="1"/>
</dbReference>
<dbReference type="EMBL" id="JBHTHM010000977">
    <property type="protein sequence ID" value="MFD0785753.1"/>
    <property type="molecule type" value="Genomic_DNA"/>
</dbReference>
<dbReference type="PANTHER" id="PTHR43399">
    <property type="entry name" value="SUBTILISIN-RELATED"/>
    <property type="match status" value="1"/>
</dbReference>
<evidence type="ECO:0000256" key="2">
    <source>
        <dbReference type="ARBA" id="ARBA00022670"/>
    </source>
</evidence>
<dbReference type="PROSITE" id="PS00136">
    <property type="entry name" value="SUBTILASE_ASP"/>
    <property type="match status" value="1"/>
</dbReference>
<dbReference type="InterPro" id="IPR015500">
    <property type="entry name" value="Peptidase_S8_subtilisin-rel"/>
</dbReference>
<dbReference type="InterPro" id="IPR036852">
    <property type="entry name" value="Peptidase_S8/S53_dom_sf"/>
</dbReference>
<keyword evidence="3" id="KW-0378">Hydrolase</keyword>
<evidence type="ECO:0000256" key="3">
    <source>
        <dbReference type="ARBA" id="ARBA00022801"/>
    </source>
</evidence>
<dbReference type="PRINTS" id="PR00723">
    <property type="entry name" value="SUBTILISIN"/>
</dbReference>
<dbReference type="InterPro" id="IPR022398">
    <property type="entry name" value="Peptidase_S8_His-AS"/>
</dbReference>
<dbReference type="PROSITE" id="PS00137">
    <property type="entry name" value="SUBTILASE_HIS"/>
    <property type="match status" value="1"/>
</dbReference>
<dbReference type="Proteomes" id="UP001597053">
    <property type="component" value="Unassembled WGS sequence"/>
</dbReference>
<keyword evidence="10" id="KW-1185">Reference proteome</keyword>
<evidence type="ECO:0000313" key="10">
    <source>
        <dbReference type="Proteomes" id="UP001597053"/>
    </source>
</evidence>
<evidence type="ECO:0000256" key="1">
    <source>
        <dbReference type="ARBA" id="ARBA00011073"/>
    </source>
</evidence>
<feature type="domain" description="Peptidase S8/S53" evidence="8">
    <location>
        <begin position="232"/>
        <end position="382"/>
    </location>
</feature>
<sequence length="382" mass="38577">MPSRLRGRGPIALCAALVLLAPSPALASAGPADAAPSTPAAPPPAATTSTVTLITGEKVTATRTTDGGLSPQVRDEEGRLTDFTSSREGEDTYVYPHGALPYVAAGLLDKQLFNITELLADGYDDAHRDQLPLIVTYTGAAARSRAAAAPEGVNQVRTLGSIQGAALNVDRSGEFWSSITGGANMAARSAGGRLALGDGIAKVWLDGKVEAALADSTAQIGAPEVWKSGNTGEGVDVAVLDTGVDAGHPDLAGQVAATESFVPGETVKDVFGHGTHVASTIAGTGAASDGKERGVAPGVRLHVGKVLGDDNSGQESWIISGMEWAVRDQKAKVVNMSLGADPTDGTDPMSVALNQLSAETGALFVVAAGNSGPRPSTVGTPG</sequence>
<gene>
    <name evidence="9" type="ORF">ACFQZ8_17765</name>
</gene>
<protein>
    <submittedName>
        <fullName evidence="9">S8 family serine peptidase</fullName>
    </submittedName>
</protein>
<evidence type="ECO:0000259" key="8">
    <source>
        <dbReference type="Pfam" id="PF00082"/>
    </source>
</evidence>
<keyword evidence="7" id="KW-0732">Signal</keyword>
<feature type="chain" id="PRO_5045968376" evidence="7">
    <location>
        <begin position="28"/>
        <end position="382"/>
    </location>
</feature>
<keyword evidence="4" id="KW-0720">Serine protease</keyword>